<dbReference type="AlphaFoldDB" id="A0A813DPQ7"/>
<dbReference type="InterPro" id="IPR055427">
    <property type="entry name" value="TRAPPC13_N"/>
</dbReference>
<dbReference type="OrthoDB" id="10250284at2759"/>
<accession>A0A813DPQ7</accession>
<evidence type="ECO:0000259" key="1">
    <source>
        <dbReference type="Pfam" id="PF06159"/>
    </source>
</evidence>
<dbReference type="Proteomes" id="UP000654075">
    <property type="component" value="Unassembled WGS sequence"/>
</dbReference>
<evidence type="ECO:0000313" key="3">
    <source>
        <dbReference type="Proteomes" id="UP000654075"/>
    </source>
</evidence>
<name>A0A813DPQ7_POLGL</name>
<dbReference type="PANTHER" id="PTHR13134:SF3">
    <property type="entry name" value="TRAFFICKING PROTEIN PARTICLE COMPLEX SUBUNIT 13"/>
    <property type="match status" value="1"/>
</dbReference>
<dbReference type="GO" id="GO:1990072">
    <property type="term" value="C:TRAPPIII protein complex"/>
    <property type="evidence" value="ECO:0007669"/>
    <property type="project" value="TreeGrafter"/>
</dbReference>
<comment type="caution">
    <text evidence="2">The sequence shown here is derived from an EMBL/GenBank/DDBJ whole genome shotgun (WGS) entry which is preliminary data.</text>
</comment>
<sequence>MAELPEPLVLKVMRLRRPHTMPPDASIEAVDVPKLLLPMSLTQSLVGEHFTGYLNLSNISAIAVKDVGLKVELQIGNTSKYTLFNSAVSPVASLEAGDFFDAVVESSLRDAGVYVLTCIISYAAPGTGEQRTFSRSYRFPAIQPFAVSHRIAQLDRQLLVECSVENATQGSIYLSSSRLDCAEGLKATLLSGADDDGGGSSMQLLKKGGSHSLVFTVTSSDDSLDSLA</sequence>
<dbReference type="Pfam" id="PF06159">
    <property type="entry name" value="TRAPPC13_N"/>
    <property type="match status" value="1"/>
</dbReference>
<protein>
    <recommendedName>
        <fullName evidence="1">Trafficking protein particle complex subunit 13 N-terminal domain-containing protein</fullName>
    </recommendedName>
</protein>
<feature type="non-terminal residue" evidence="2">
    <location>
        <position position="1"/>
    </location>
</feature>
<dbReference type="PANTHER" id="PTHR13134">
    <property type="entry name" value="TRAFFICKING PROTEIN PARTICLE COMPLEX SUBUNIT 13"/>
    <property type="match status" value="1"/>
</dbReference>
<organism evidence="2 3">
    <name type="scientific">Polarella glacialis</name>
    <name type="common">Dinoflagellate</name>
    <dbReference type="NCBI Taxonomy" id="89957"/>
    <lineage>
        <taxon>Eukaryota</taxon>
        <taxon>Sar</taxon>
        <taxon>Alveolata</taxon>
        <taxon>Dinophyceae</taxon>
        <taxon>Suessiales</taxon>
        <taxon>Suessiaceae</taxon>
        <taxon>Polarella</taxon>
    </lineage>
</organism>
<proteinExistence type="predicted"/>
<reference evidence="2" key="1">
    <citation type="submission" date="2021-02" db="EMBL/GenBank/DDBJ databases">
        <authorList>
            <person name="Dougan E. K."/>
            <person name="Rhodes N."/>
            <person name="Thang M."/>
            <person name="Chan C."/>
        </authorList>
    </citation>
    <scope>NUCLEOTIDE SEQUENCE</scope>
</reference>
<dbReference type="InterPro" id="IPR010378">
    <property type="entry name" value="TRAPPC13"/>
</dbReference>
<evidence type="ECO:0000313" key="2">
    <source>
        <dbReference type="EMBL" id="CAE8589888.1"/>
    </source>
</evidence>
<dbReference type="EMBL" id="CAJNNV010003949">
    <property type="protein sequence ID" value="CAE8589888.1"/>
    <property type="molecule type" value="Genomic_DNA"/>
</dbReference>
<feature type="domain" description="Trafficking protein particle complex subunit 13 N-terminal" evidence="1">
    <location>
        <begin position="33"/>
        <end position="140"/>
    </location>
</feature>
<keyword evidence="3" id="KW-1185">Reference proteome</keyword>
<gene>
    <name evidence="2" type="ORF">PGLA1383_LOCUS8618</name>
</gene>